<proteinExistence type="predicted"/>
<dbReference type="EMBL" id="JAARWN010000024">
    <property type="protein sequence ID" value="MBC1937771.1"/>
    <property type="molecule type" value="Genomic_DNA"/>
</dbReference>
<dbReference type="RefSeq" id="WP_185527776.1">
    <property type="nucleotide sequence ID" value="NZ_JAARWN010000024.1"/>
</dbReference>
<evidence type="ECO:0000313" key="1">
    <source>
        <dbReference type="EMBL" id="MBC1937771.1"/>
    </source>
</evidence>
<accession>A0A7X0Y694</accession>
<evidence type="ECO:0000313" key="2">
    <source>
        <dbReference type="Proteomes" id="UP000535908"/>
    </source>
</evidence>
<dbReference type="Proteomes" id="UP000535908">
    <property type="component" value="Unassembled WGS sequence"/>
</dbReference>
<comment type="caution">
    <text evidence="1">The sequence shown here is derived from an EMBL/GenBank/DDBJ whole genome shotgun (WGS) entry which is preliminary data.</text>
</comment>
<name>A0A7X0Y694_9LIST</name>
<reference evidence="1 2" key="1">
    <citation type="submission" date="2020-03" db="EMBL/GenBank/DDBJ databases">
        <title>Soil Listeria distribution.</title>
        <authorList>
            <person name="Liao J."/>
            <person name="Wiedmann M."/>
        </authorList>
    </citation>
    <scope>NUCLEOTIDE SEQUENCE [LARGE SCALE GENOMIC DNA]</scope>
    <source>
        <strain evidence="1 2">FSL L7-0741</strain>
    </source>
</reference>
<dbReference type="AlphaFoldDB" id="A0A7X0Y694"/>
<sequence length="137" mass="16102">MDDFYALHVNPGGHSPLTLLYTDSALAKRHADRLDTHNPVRECRVLKANRVPFILANKKRKKKFVIDMQMIQVLQIMYKRTGLILERCQCSGCFCERADNGICNRLFFREKHPDYRDVYCGACDAFYEAEREWLDPR</sequence>
<gene>
    <name evidence="1" type="ORF">HCA69_15485</name>
</gene>
<organism evidence="1 2">
    <name type="scientific">Listeria grandensis</name>
    <dbReference type="NCBI Taxonomy" id="1494963"/>
    <lineage>
        <taxon>Bacteria</taxon>
        <taxon>Bacillati</taxon>
        <taxon>Bacillota</taxon>
        <taxon>Bacilli</taxon>
        <taxon>Bacillales</taxon>
        <taxon>Listeriaceae</taxon>
        <taxon>Listeria</taxon>
    </lineage>
</organism>
<protein>
    <submittedName>
        <fullName evidence="1">Uncharacterized protein</fullName>
    </submittedName>
</protein>